<evidence type="ECO:0000256" key="6">
    <source>
        <dbReference type="SAM" id="MobiDB-lite"/>
    </source>
</evidence>
<evidence type="ECO:0000256" key="5">
    <source>
        <dbReference type="ARBA" id="ARBA00023136"/>
    </source>
</evidence>
<dbReference type="PROSITE" id="PS51257">
    <property type="entry name" value="PROKAR_LIPOPROTEIN"/>
    <property type="match status" value="1"/>
</dbReference>
<dbReference type="Pfam" id="PF07690">
    <property type="entry name" value="MFS_1"/>
    <property type="match status" value="1"/>
</dbReference>
<name>A0ABW1J7E5_9PSEU</name>
<feature type="domain" description="Major facilitator superfamily (MFS) profile" evidence="8">
    <location>
        <begin position="14"/>
        <end position="464"/>
    </location>
</feature>
<keyword evidence="10" id="KW-1185">Reference proteome</keyword>
<feature type="transmembrane region" description="Helical" evidence="7">
    <location>
        <begin position="137"/>
        <end position="159"/>
    </location>
</feature>
<feature type="transmembrane region" description="Helical" evidence="7">
    <location>
        <begin position="80"/>
        <end position="99"/>
    </location>
</feature>
<accession>A0ABW1J7E5</accession>
<keyword evidence="5 7" id="KW-0472">Membrane</keyword>
<evidence type="ECO:0000256" key="2">
    <source>
        <dbReference type="ARBA" id="ARBA00022448"/>
    </source>
</evidence>
<dbReference type="SUPFAM" id="SSF103473">
    <property type="entry name" value="MFS general substrate transporter"/>
    <property type="match status" value="1"/>
</dbReference>
<organism evidence="9 10">
    <name type="scientific">Pseudonocardia hispaniensis</name>
    <dbReference type="NCBI Taxonomy" id="904933"/>
    <lineage>
        <taxon>Bacteria</taxon>
        <taxon>Bacillati</taxon>
        <taxon>Actinomycetota</taxon>
        <taxon>Actinomycetes</taxon>
        <taxon>Pseudonocardiales</taxon>
        <taxon>Pseudonocardiaceae</taxon>
        <taxon>Pseudonocardia</taxon>
    </lineage>
</organism>
<keyword evidence="2" id="KW-0813">Transport</keyword>
<dbReference type="PANTHER" id="PTHR42718:SF9">
    <property type="entry name" value="MAJOR FACILITATOR SUPERFAMILY MULTIDRUG TRANSPORTER MFSC"/>
    <property type="match status" value="1"/>
</dbReference>
<dbReference type="Gene3D" id="1.20.1250.20">
    <property type="entry name" value="MFS general substrate transporter like domains"/>
    <property type="match status" value="2"/>
</dbReference>
<feature type="transmembrane region" description="Helical" evidence="7">
    <location>
        <begin position="265"/>
        <end position="286"/>
    </location>
</feature>
<feature type="transmembrane region" description="Helical" evidence="7">
    <location>
        <begin position="407"/>
        <end position="425"/>
    </location>
</feature>
<feature type="transmembrane region" description="Helical" evidence="7">
    <location>
        <begin position="298"/>
        <end position="325"/>
    </location>
</feature>
<dbReference type="InterPro" id="IPR020846">
    <property type="entry name" value="MFS_dom"/>
</dbReference>
<dbReference type="PROSITE" id="PS50850">
    <property type="entry name" value="MFS"/>
    <property type="match status" value="1"/>
</dbReference>
<dbReference type="Proteomes" id="UP001596302">
    <property type="component" value="Unassembled WGS sequence"/>
</dbReference>
<feature type="compositionally biased region" description="Low complexity" evidence="6">
    <location>
        <begin position="462"/>
        <end position="475"/>
    </location>
</feature>
<evidence type="ECO:0000256" key="3">
    <source>
        <dbReference type="ARBA" id="ARBA00022692"/>
    </source>
</evidence>
<feature type="transmembrane region" description="Helical" evidence="7">
    <location>
        <begin position="48"/>
        <end position="68"/>
    </location>
</feature>
<dbReference type="InterPro" id="IPR011701">
    <property type="entry name" value="MFS"/>
</dbReference>
<comment type="caution">
    <text evidence="9">The sequence shown here is derived from an EMBL/GenBank/DDBJ whole genome shotgun (WGS) entry which is preliminary data.</text>
</comment>
<dbReference type="EMBL" id="JBHSQW010000039">
    <property type="protein sequence ID" value="MFC5996375.1"/>
    <property type="molecule type" value="Genomic_DNA"/>
</dbReference>
<feature type="transmembrane region" description="Helical" evidence="7">
    <location>
        <begin position="361"/>
        <end position="386"/>
    </location>
</feature>
<keyword evidence="3 7" id="KW-0812">Transmembrane</keyword>
<reference evidence="10" key="1">
    <citation type="journal article" date="2019" name="Int. J. Syst. Evol. Microbiol.">
        <title>The Global Catalogue of Microorganisms (GCM) 10K type strain sequencing project: providing services to taxonomists for standard genome sequencing and annotation.</title>
        <authorList>
            <consortium name="The Broad Institute Genomics Platform"/>
            <consortium name="The Broad Institute Genome Sequencing Center for Infectious Disease"/>
            <person name="Wu L."/>
            <person name="Ma J."/>
        </authorList>
    </citation>
    <scope>NUCLEOTIDE SEQUENCE [LARGE SCALE GENOMIC DNA]</scope>
    <source>
        <strain evidence="10">CCM 8391</strain>
    </source>
</reference>
<sequence>MADSARPHSQAAAVIGVLASCGIAVSLVQTLVVPLLPRFPQLLSTTPATVSWLVTATLVAGAVSAPVLGRLGDMYGKRRILLIALALITAGSALGAVAPNVLVLLVGRALQGASFGVIALGLSIMRDELPAGRVGSGVGLMSSSLGIGGAIGLPLAGVVAQTMNWRWLFAAMTVLGLVQFLLVRWIVPESPERTGGRFDLPGAIGIGIGLVCLLLAISKGPEWGWTSPAILGLVAAAAVVFPLWGYHELRRESPLVDLRVSVRPAVLWTNLATILIGFAIFASFIVTTQILQASPATGYGFGLSLITAGVMLLPMGAAMTIFSPASARLSSRHGPRTTLVVGGSVLTAGNIGVALRPPTLLWIVVATTVIAIGAALAYSALPLLIMRAVPSSETAAANSLNTLMRQLGTSVCSAGVAAVATALTVRVDGVDQPAPTAYTVIFLVAGGTAALATMIAALTPGPATPDTAPEPAAVAGQCGPR</sequence>
<comment type="subcellular location">
    <subcellularLocation>
        <location evidence="1">Cell membrane</location>
        <topology evidence="1">Multi-pass membrane protein</topology>
    </subcellularLocation>
</comment>
<keyword evidence="4 7" id="KW-1133">Transmembrane helix</keyword>
<evidence type="ECO:0000256" key="1">
    <source>
        <dbReference type="ARBA" id="ARBA00004651"/>
    </source>
</evidence>
<dbReference type="CDD" id="cd17504">
    <property type="entry name" value="MFS_MMR_MDR_like"/>
    <property type="match status" value="1"/>
</dbReference>
<feature type="region of interest" description="Disordered" evidence="6">
    <location>
        <begin position="462"/>
        <end position="481"/>
    </location>
</feature>
<gene>
    <name evidence="9" type="ORF">ACFQE5_19405</name>
</gene>
<evidence type="ECO:0000259" key="8">
    <source>
        <dbReference type="PROSITE" id="PS50850"/>
    </source>
</evidence>
<evidence type="ECO:0000313" key="10">
    <source>
        <dbReference type="Proteomes" id="UP001596302"/>
    </source>
</evidence>
<dbReference type="RefSeq" id="WP_379586998.1">
    <property type="nucleotide sequence ID" value="NZ_JBHSQW010000039.1"/>
</dbReference>
<protein>
    <submittedName>
        <fullName evidence="9">MFS transporter</fullName>
    </submittedName>
</protein>
<feature type="transmembrane region" description="Helical" evidence="7">
    <location>
        <begin position="337"/>
        <end position="355"/>
    </location>
</feature>
<evidence type="ECO:0000313" key="9">
    <source>
        <dbReference type="EMBL" id="MFC5996375.1"/>
    </source>
</evidence>
<dbReference type="InterPro" id="IPR036259">
    <property type="entry name" value="MFS_trans_sf"/>
</dbReference>
<feature type="transmembrane region" description="Helical" evidence="7">
    <location>
        <begin position="198"/>
        <end position="217"/>
    </location>
</feature>
<feature type="transmembrane region" description="Helical" evidence="7">
    <location>
        <begin position="165"/>
        <end position="186"/>
    </location>
</feature>
<evidence type="ECO:0000256" key="4">
    <source>
        <dbReference type="ARBA" id="ARBA00022989"/>
    </source>
</evidence>
<feature type="transmembrane region" description="Helical" evidence="7">
    <location>
        <begin position="12"/>
        <end position="36"/>
    </location>
</feature>
<feature type="transmembrane region" description="Helical" evidence="7">
    <location>
        <begin position="223"/>
        <end position="244"/>
    </location>
</feature>
<feature type="transmembrane region" description="Helical" evidence="7">
    <location>
        <begin position="437"/>
        <end position="458"/>
    </location>
</feature>
<dbReference type="PANTHER" id="PTHR42718">
    <property type="entry name" value="MAJOR FACILITATOR SUPERFAMILY MULTIDRUG TRANSPORTER MFSC"/>
    <property type="match status" value="1"/>
</dbReference>
<proteinExistence type="predicted"/>
<evidence type="ECO:0000256" key="7">
    <source>
        <dbReference type="SAM" id="Phobius"/>
    </source>
</evidence>